<sequence length="364" mass="39841">MHATLLVLVAAASLMAESSATVGKELRAVEVYENILKNLSPSELTVYGPSLESRIKMLKRFAWPHSSPLGNEMEHIKSILFSNASTCAEPVAIFIGGGSGSGKSSLNDTWTTKMNMSCGYTFIDPDEIMMEMPEWGQLENGDDICAAVELHTNASTIAKSVFADAIAKKYNVVYDGTMRNLDESTGRLEMATQNGYQVYFFGAWADTALAAERALERANKTGRYVSLCVIVETHVNFANNFMEYSRLMPENQLYDTSNKSSLSLIFNNSIVVDTTRFQQFLAEANDTLEEVKGKLSITTLDAYENFHKACNVCGFPQTPVSSSPPSLQPTTTAHISTSSSSTYILRPAKRIIALAIGLVICVIL</sequence>
<dbReference type="Gene3D" id="3.40.50.300">
    <property type="entry name" value="P-loop containing nucleotide triphosphate hydrolases"/>
    <property type="match status" value="1"/>
</dbReference>
<dbReference type="InterPro" id="IPR027417">
    <property type="entry name" value="P-loop_NTPase"/>
</dbReference>
<dbReference type="GO" id="GO:0016301">
    <property type="term" value="F:kinase activity"/>
    <property type="evidence" value="ECO:0007669"/>
    <property type="project" value="InterPro"/>
</dbReference>
<dbReference type="InterPro" id="IPR010488">
    <property type="entry name" value="Zeta_toxin_domain"/>
</dbReference>
<evidence type="ECO:0000256" key="1">
    <source>
        <dbReference type="ARBA" id="ARBA00022741"/>
    </source>
</evidence>
<dbReference type="Pfam" id="PF06414">
    <property type="entry name" value="Zeta_toxin"/>
    <property type="match status" value="1"/>
</dbReference>
<evidence type="ECO:0000313" key="6">
    <source>
        <dbReference type="WBParaSite" id="PSAMB.scaffold3119size19604.g20381.t1"/>
    </source>
</evidence>
<protein>
    <submittedName>
        <fullName evidence="6">Zeta toxin domain-containing protein</fullName>
    </submittedName>
</protein>
<dbReference type="AlphaFoldDB" id="A0A914W317"/>
<dbReference type="WBParaSite" id="PSAMB.scaffold3119size19604.g20381.t1">
    <property type="protein sequence ID" value="PSAMB.scaffold3119size19604.g20381.t1"/>
    <property type="gene ID" value="PSAMB.scaffold3119size19604.g20381"/>
</dbReference>
<keyword evidence="2" id="KW-0067">ATP-binding</keyword>
<dbReference type="Proteomes" id="UP000887566">
    <property type="component" value="Unplaced"/>
</dbReference>
<feature type="chain" id="PRO_5036804606" evidence="3">
    <location>
        <begin position="21"/>
        <end position="364"/>
    </location>
</feature>
<evidence type="ECO:0000259" key="4">
    <source>
        <dbReference type="Pfam" id="PF06414"/>
    </source>
</evidence>
<keyword evidence="3" id="KW-0732">Signal</keyword>
<keyword evidence="1" id="KW-0547">Nucleotide-binding</keyword>
<proteinExistence type="predicted"/>
<dbReference type="GO" id="GO:0005524">
    <property type="term" value="F:ATP binding"/>
    <property type="evidence" value="ECO:0007669"/>
    <property type="project" value="UniProtKB-KW"/>
</dbReference>
<dbReference type="SUPFAM" id="SSF52540">
    <property type="entry name" value="P-loop containing nucleoside triphosphate hydrolases"/>
    <property type="match status" value="1"/>
</dbReference>
<evidence type="ECO:0000313" key="5">
    <source>
        <dbReference type="Proteomes" id="UP000887566"/>
    </source>
</evidence>
<evidence type="ECO:0000256" key="3">
    <source>
        <dbReference type="SAM" id="SignalP"/>
    </source>
</evidence>
<dbReference type="PANTHER" id="PTHR31153:SF1">
    <property type="entry name" value="CALMODULIN CALCIUM-DEPENDENT NAD KINASE"/>
    <property type="match status" value="1"/>
</dbReference>
<organism evidence="5 6">
    <name type="scientific">Plectus sambesii</name>
    <dbReference type="NCBI Taxonomy" id="2011161"/>
    <lineage>
        <taxon>Eukaryota</taxon>
        <taxon>Metazoa</taxon>
        <taxon>Ecdysozoa</taxon>
        <taxon>Nematoda</taxon>
        <taxon>Chromadorea</taxon>
        <taxon>Plectida</taxon>
        <taxon>Plectina</taxon>
        <taxon>Plectoidea</taxon>
        <taxon>Plectidae</taxon>
        <taxon>Plectus</taxon>
    </lineage>
</organism>
<reference evidence="6" key="1">
    <citation type="submission" date="2022-11" db="UniProtKB">
        <authorList>
            <consortium name="WormBaseParasite"/>
        </authorList>
    </citation>
    <scope>IDENTIFICATION</scope>
</reference>
<name>A0A914W317_9BILA</name>
<evidence type="ECO:0000256" key="2">
    <source>
        <dbReference type="ARBA" id="ARBA00022840"/>
    </source>
</evidence>
<feature type="domain" description="Zeta toxin" evidence="4">
    <location>
        <begin position="85"/>
        <end position="246"/>
    </location>
</feature>
<dbReference type="PANTHER" id="PTHR31153">
    <property type="entry name" value="CALMODULIN CALCIUM-DEPENDENT NAD KINASE"/>
    <property type="match status" value="1"/>
</dbReference>
<dbReference type="InterPro" id="IPR044802">
    <property type="entry name" value="NADKc-like"/>
</dbReference>
<keyword evidence="5" id="KW-1185">Reference proteome</keyword>
<accession>A0A914W317</accession>
<feature type="signal peptide" evidence="3">
    <location>
        <begin position="1"/>
        <end position="20"/>
    </location>
</feature>